<dbReference type="SUPFAM" id="SSF49899">
    <property type="entry name" value="Concanavalin A-like lectins/glucanases"/>
    <property type="match status" value="1"/>
</dbReference>
<dbReference type="AlphaFoldDB" id="A0A0R3RA97"/>
<gene>
    <name evidence="1" type="ORF">BTMF_LOCUS14934</name>
</gene>
<dbReference type="InterPro" id="IPR013320">
    <property type="entry name" value="ConA-like_dom_sf"/>
</dbReference>
<reference evidence="3" key="1">
    <citation type="submission" date="2017-02" db="UniProtKB">
        <authorList>
            <consortium name="WormBaseParasite"/>
        </authorList>
    </citation>
    <scope>IDENTIFICATION</scope>
</reference>
<dbReference type="STRING" id="42155.A0A0R3RA97"/>
<sequence length="218" mass="24701">NGAYFAGNSILVLNTAEIFEKAIVNWNEINEQTFSFAFSTTNTAKSTKLTKPQTLAAIHFKHNKMLQVILCKNGSINIAITTTDISFVYTFSYNYNDGYRHYFHARFHANKSLKITIDSWKNDFPMQLATDLSLAYAIKFSFGGPYITDITDMINADKKTIKYNYTDIDIDVSVPRMRLKPILYLHKPELEFAESVTIIGNKIQLGACNSFLIPGNLP</sequence>
<dbReference type="EMBL" id="UZAG01021834">
    <property type="protein sequence ID" value="VDO51754.1"/>
    <property type="molecule type" value="Genomic_DNA"/>
</dbReference>
<accession>A0A0R3RA97</accession>
<keyword evidence="2" id="KW-1185">Reference proteome</keyword>
<dbReference type="Proteomes" id="UP000280834">
    <property type="component" value="Unassembled WGS sequence"/>
</dbReference>
<dbReference type="WBParaSite" id="BTMF_0001696001-mRNA-1">
    <property type="protein sequence ID" value="BTMF_0001696001-mRNA-1"/>
    <property type="gene ID" value="BTMF_0001696001"/>
</dbReference>
<proteinExistence type="predicted"/>
<evidence type="ECO:0000313" key="1">
    <source>
        <dbReference type="EMBL" id="VDO51754.1"/>
    </source>
</evidence>
<protein>
    <submittedName>
        <fullName evidence="3">LAM_G_DOMAIN domain-containing protein</fullName>
    </submittedName>
</protein>
<evidence type="ECO:0000313" key="3">
    <source>
        <dbReference type="WBParaSite" id="BTMF_0001696001-mRNA-1"/>
    </source>
</evidence>
<name>A0A0R3RA97_9BILA</name>
<reference evidence="1 2" key="2">
    <citation type="submission" date="2018-11" db="EMBL/GenBank/DDBJ databases">
        <authorList>
            <consortium name="Pathogen Informatics"/>
        </authorList>
    </citation>
    <scope>NUCLEOTIDE SEQUENCE [LARGE SCALE GENOMIC DNA]</scope>
</reference>
<organism evidence="3">
    <name type="scientific">Brugia timori</name>
    <dbReference type="NCBI Taxonomy" id="42155"/>
    <lineage>
        <taxon>Eukaryota</taxon>
        <taxon>Metazoa</taxon>
        <taxon>Ecdysozoa</taxon>
        <taxon>Nematoda</taxon>
        <taxon>Chromadorea</taxon>
        <taxon>Rhabditida</taxon>
        <taxon>Spirurina</taxon>
        <taxon>Spiruromorpha</taxon>
        <taxon>Filarioidea</taxon>
        <taxon>Onchocercidae</taxon>
        <taxon>Brugia</taxon>
    </lineage>
</organism>
<evidence type="ECO:0000313" key="2">
    <source>
        <dbReference type="Proteomes" id="UP000280834"/>
    </source>
</evidence>